<feature type="compositionally biased region" description="Basic and acidic residues" evidence="1">
    <location>
        <begin position="72"/>
        <end position="85"/>
    </location>
</feature>
<dbReference type="PANTHER" id="PTHR10039">
    <property type="entry name" value="AMELOGENIN"/>
    <property type="match status" value="1"/>
</dbReference>
<sequence length="415" mass="46445">MDTKPTQNRYLTNEGQFGKNETIQLGDCFCCETDLLSILKGKEKGDLYEGMEPNSCIQTGPKLGPARNARPKQNEQKATELDRACGTKPTQNGHRFKNKTYLSIRIWRLLNESWVTELANACNAKHTQNGHRAAEPDRTPNAKPTRTQNGHRATKIGVDHVSTWDNVCGFDQGLYSGMEEIPEEISRAFQEQKMAVDALDECAVVHRVKLLNSLKQILEKSPRTRIFIIGRPHIRAEVEKRLTGRVMCISMGSKDDIVGYLCVRLDEDETPGAMDESLAAEILKKIPEKMSEMFLLVSLSIDAILHESTAYRRREKLVEMTDGLGLRDVYGATIERVKAQARDKPGLGMAALMWIHHAERPLQADELCYALAVELGPTDFNTNNVPSVSVLVGCCQERIAVDKEASTVRLIHFAP</sequence>
<name>A0A2T6ZPT8_TUBBO</name>
<evidence type="ECO:0000313" key="3">
    <source>
        <dbReference type="EMBL" id="PUU77508.1"/>
    </source>
</evidence>
<feature type="region of interest" description="Disordered" evidence="1">
    <location>
        <begin position="126"/>
        <end position="150"/>
    </location>
</feature>
<evidence type="ECO:0000259" key="2">
    <source>
        <dbReference type="Pfam" id="PF22939"/>
    </source>
</evidence>
<dbReference type="PANTHER" id="PTHR10039:SF15">
    <property type="entry name" value="NACHT DOMAIN-CONTAINING PROTEIN"/>
    <property type="match status" value="1"/>
</dbReference>
<dbReference type="InterPro" id="IPR054471">
    <property type="entry name" value="GPIID_WHD"/>
</dbReference>
<comment type="caution">
    <text evidence="3">The sequence shown here is derived from an EMBL/GenBank/DDBJ whole genome shotgun (WGS) entry which is preliminary data.</text>
</comment>
<accession>A0A2T6ZPT8</accession>
<keyword evidence="4" id="KW-1185">Reference proteome</keyword>
<organism evidence="3 4">
    <name type="scientific">Tuber borchii</name>
    <name type="common">White truffle</name>
    <dbReference type="NCBI Taxonomy" id="42251"/>
    <lineage>
        <taxon>Eukaryota</taxon>
        <taxon>Fungi</taxon>
        <taxon>Dikarya</taxon>
        <taxon>Ascomycota</taxon>
        <taxon>Pezizomycotina</taxon>
        <taxon>Pezizomycetes</taxon>
        <taxon>Pezizales</taxon>
        <taxon>Tuberaceae</taxon>
        <taxon>Tuber</taxon>
    </lineage>
</organism>
<dbReference type="Proteomes" id="UP000244722">
    <property type="component" value="Unassembled WGS sequence"/>
</dbReference>
<dbReference type="EMBL" id="NESQ01000151">
    <property type="protein sequence ID" value="PUU77508.1"/>
    <property type="molecule type" value="Genomic_DNA"/>
</dbReference>
<proteinExistence type="predicted"/>
<feature type="region of interest" description="Disordered" evidence="1">
    <location>
        <begin position="58"/>
        <end position="92"/>
    </location>
</feature>
<protein>
    <recommendedName>
        <fullName evidence="2">GPI inositol-deacylase winged helix domain-containing protein</fullName>
    </recommendedName>
</protein>
<feature type="domain" description="GPI inositol-deacylase winged helix" evidence="2">
    <location>
        <begin position="347"/>
        <end position="413"/>
    </location>
</feature>
<dbReference type="AlphaFoldDB" id="A0A2T6ZPT8"/>
<dbReference type="OrthoDB" id="7464126at2759"/>
<evidence type="ECO:0000313" key="4">
    <source>
        <dbReference type="Proteomes" id="UP000244722"/>
    </source>
</evidence>
<reference evidence="3 4" key="1">
    <citation type="submission" date="2017-04" db="EMBL/GenBank/DDBJ databases">
        <title>Draft genome sequence of Tuber borchii Vittad., a whitish edible truffle.</title>
        <authorList>
            <consortium name="DOE Joint Genome Institute"/>
            <person name="Murat C."/>
            <person name="Kuo A."/>
            <person name="Barry K.W."/>
            <person name="Clum A."/>
            <person name="Dockter R.B."/>
            <person name="Fauchery L."/>
            <person name="Iotti M."/>
            <person name="Kohler A."/>
            <person name="Labutti K."/>
            <person name="Lindquist E.A."/>
            <person name="Lipzen A."/>
            <person name="Ohm R.A."/>
            <person name="Wang M."/>
            <person name="Grigoriev I.V."/>
            <person name="Zambonelli A."/>
            <person name="Martin F.M."/>
        </authorList>
    </citation>
    <scope>NUCLEOTIDE SEQUENCE [LARGE SCALE GENOMIC DNA]</scope>
    <source>
        <strain evidence="3 4">Tbo3840</strain>
    </source>
</reference>
<gene>
    <name evidence="3" type="ORF">B9Z19DRAFT_1128251</name>
</gene>
<evidence type="ECO:0000256" key="1">
    <source>
        <dbReference type="SAM" id="MobiDB-lite"/>
    </source>
</evidence>
<dbReference type="Pfam" id="PF22939">
    <property type="entry name" value="WHD_GPIID"/>
    <property type="match status" value="1"/>
</dbReference>